<dbReference type="PANTHER" id="PTHR36450">
    <property type="entry name" value="THIOREDOXIN"/>
    <property type="match status" value="1"/>
</dbReference>
<feature type="active site" description="Nucleophile" evidence="1">
    <location>
        <position position="13"/>
    </location>
</feature>
<gene>
    <name evidence="4" type="ORF">A3I42_02825</name>
</gene>
<organism evidence="4 5">
    <name type="scientific">Candidatus Uhrbacteria bacterium RIFCSPLOWO2_02_FULL_49_11</name>
    <dbReference type="NCBI Taxonomy" id="1802409"/>
    <lineage>
        <taxon>Bacteria</taxon>
        <taxon>Candidatus Uhriibacteriota</taxon>
    </lineage>
</organism>
<reference evidence="4 5" key="1">
    <citation type="journal article" date="2016" name="Nat. Commun.">
        <title>Thousands of microbial genomes shed light on interconnected biogeochemical processes in an aquifer system.</title>
        <authorList>
            <person name="Anantharaman K."/>
            <person name="Brown C.T."/>
            <person name="Hug L.A."/>
            <person name="Sharon I."/>
            <person name="Castelle C.J."/>
            <person name="Probst A.J."/>
            <person name="Thomas B.C."/>
            <person name="Singh A."/>
            <person name="Wilkins M.J."/>
            <person name="Karaoz U."/>
            <person name="Brodie E.L."/>
            <person name="Williams K.H."/>
            <person name="Hubbard S.S."/>
            <person name="Banfield J.F."/>
        </authorList>
    </citation>
    <scope>NUCLEOTIDE SEQUENCE [LARGE SCALE GENOMIC DNA]</scope>
</reference>
<sequence>MNIQVIGTGCPTCKTLLERTKEAVKLLGVSAEIEYITDVERIVAMGIMHSPVLVIDEKPVLVGSLPSIDKIKDLIQQAG</sequence>
<dbReference type="AlphaFoldDB" id="A0A1F7VCC7"/>
<accession>A0A1F7VCC7</accession>
<protein>
    <submittedName>
        <fullName evidence="4">Redox-active disulfide protein 2</fullName>
    </submittedName>
</protein>
<dbReference type="Pfam" id="PF13192">
    <property type="entry name" value="Thioredoxin_3"/>
    <property type="match status" value="1"/>
</dbReference>
<evidence type="ECO:0000259" key="3">
    <source>
        <dbReference type="Pfam" id="PF13192"/>
    </source>
</evidence>
<dbReference type="PANTHER" id="PTHR36450:SF1">
    <property type="entry name" value="THIOREDOXIN"/>
    <property type="match status" value="1"/>
</dbReference>
<dbReference type="Gene3D" id="3.40.30.10">
    <property type="entry name" value="Glutaredoxin"/>
    <property type="match status" value="1"/>
</dbReference>
<dbReference type="NCBIfam" id="TIGR00412">
    <property type="entry name" value="redox_disulf_2"/>
    <property type="match status" value="1"/>
</dbReference>
<feature type="disulfide bond" description="Redox-active" evidence="2">
    <location>
        <begin position="10"/>
        <end position="13"/>
    </location>
</feature>
<dbReference type="EMBL" id="MGER01000066">
    <property type="protein sequence ID" value="OGL87654.1"/>
    <property type="molecule type" value="Genomic_DNA"/>
</dbReference>
<dbReference type="InterPro" id="IPR012336">
    <property type="entry name" value="Thioredoxin-like_fold"/>
</dbReference>
<dbReference type="PIRSF" id="PIRSF037031">
    <property type="entry name" value="Redox_disulphide_2"/>
    <property type="match status" value="1"/>
</dbReference>
<dbReference type="Proteomes" id="UP000178264">
    <property type="component" value="Unassembled WGS sequence"/>
</dbReference>
<evidence type="ECO:0000313" key="5">
    <source>
        <dbReference type="Proteomes" id="UP000178264"/>
    </source>
</evidence>
<feature type="active site" description="Nucleophile" evidence="1">
    <location>
        <position position="10"/>
    </location>
</feature>
<proteinExistence type="predicted"/>
<keyword evidence="2" id="KW-0676">Redox-active center</keyword>
<evidence type="ECO:0000256" key="2">
    <source>
        <dbReference type="PIRSR" id="PIRSR037031-51"/>
    </source>
</evidence>
<feature type="domain" description="Thioredoxin-like fold" evidence="3">
    <location>
        <begin position="1"/>
        <end position="76"/>
    </location>
</feature>
<comment type="caution">
    <text evidence="4">The sequence shown here is derived from an EMBL/GenBank/DDBJ whole genome shotgun (WGS) entry which is preliminary data.</text>
</comment>
<dbReference type="InterPro" id="IPR005243">
    <property type="entry name" value="THIRX-like_proc"/>
</dbReference>
<evidence type="ECO:0000313" key="4">
    <source>
        <dbReference type="EMBL" id="OGL87654.1"/>
    </source>
</evidence>
<name>A0A1F7VCC7_9BACT</name>
<dbReference type="SUPFAM" id="SSF52833">
    <property type="entry name" value="Thioredoxin-like"/>
    <property type="match status" value="1"/>
</dbReference>
<dbReference type="InterPro" id="IPR036249">
    <property type="entry name" value="Thioredoxin-like_sf"/>
</dbReference>
<evidence type="ECO:0000256" key="1">
    <source>
        <dbReference type="PIRSR" id="PIRSR037031-50"/>
    </source>
</evidence>
<keyword evidence="2" id="KW-1015">Disulfide bond</keyword>